<keyword evidence="1" id="KW-0472">Membrane</keyword>
<dbReference type="Proteomes" id="UP000034739">
    <property type="component" value="Unassembled WGS sequence"/>
</dbReference>
<keyword evidence="1" id="KW-0812">Transmembrane</keyword>
<evidence type="ECO:0000313" key="3">
    <source>
        <dbReference type="Proteomes" id="UP000034739"/>
    </source>
</evidence>
<comment type="caution">
    <text evidence="2">The sequence shown here is derived from an EMBL/GenBank/DDBJ whole genome shotgun (WGS) entry which is preliminary data.</text>
</comment>
<dbReference type="EMBL" id="LCOY01000018">
    <property type="protein sequence ID" value="KKU87796.1"/>
    <property type="molecule type" value="Genomic_DNA"/>
</dbReference>
<proteinExistence type="predicted"/>
<evidence type="ECO:0000313" key="2">
    <source>
        <dbReference type="EMBL" id="KKU87796.1"/>
    </source>
</evidence>
<name>A0A0G1U162_9BACT</name>
<evidence type="ECO:0000256" key="1">
    <source>
        <dbReference type="SAM" id="Phobius"/>
    </source>
</evidence>
<sequence length="44" mass="5006">MMGYWGNGTMMAGGLGTLMVAFWIVTFVDLVLLGLWLWKQLQKK</sequence>
<accession>A0A0G1U162</accession>
<organism evidence="2 3">
    <name type="scientific">Candidatus Gottesmanbacteria bacterium GW2011_GWA2_47_9</name>
    <dbReference type="NCBI Taxonomy" id="1618445"/>
    <lineage>
        <taxon>Bacteria</taxon>
        <taxon>Candidatus Gottesmaniibacteriota</taxon>
    </lineage>
</organism>
<gene>
    <name evidence="2" type="ORF">UY16_C0018G0001</name>
</gene>
<keyword evidence="1" id="KW-1133">Transmembrane helix</keyword>
<dbReference type="AlphaFoldDB" id="A0A0G1U162"/>
<feature type="transmembrane region" description="Helical" evidence="1">
    <location>
        <begin position="20"/>
        <end position="38"/>
    </location>
</feature>
<reference evidence="2 3" key="1">
    <citation type="journal article" date="2015" name="Nature">
        <title>rRNA introns, odd ribosomes, and small enigmatic genomes across a large radiation of phyla.</title>
        <authorList>
            <person name="Brown C.T."/>
            <person name="Hug L.A."/>
            <person name="Thomas B.C."/>
            <person name="Sharon I."/>
            <person name="Castelle C.J."/>
            <person name="Singh A."/>
            <person name="Wilkins M.J."/>
            <person name="Williams K.H."/>
            <person name="Banfield J.F."/>
        </authorList>
    </citation>
    <scope>NUCLEOTIDE SEQUENCE [LARGE SCALE GENOMIC DNA]</scope>
</reference>
<protein>
    <submittedName>
        <fullName evidence="2">Uncharacterized protein</fullName>
    </submittedName>
</protein>